<dbReference type="InterPro" id="IPR036322">
    <property type="entry name" value="WD40_repeat_dom_sf"/>
</dbReference>
<keyword evidence="5" id="KW-1185">Reference proteome</keyword>
<evidence type="ECO:0000313" key="4">
    <source>
        <dbReference type="EMBL" id="KAJ5211536.1"/>
    </source>
</evidence>
<sequence length="482" mass="54216">TLAFQGVCRSISATNMAPEIPGFYFDPEKKKYFKIQANHVAPPGSQYSKESVKRKRREQEKCHKRVHLKQRESRETVRKAGFLHHPLVGADREIGSRLPASARHDQQARVYASQLWKKKLHQFEPWPKDYSIRHVVRNPRSGILIASGHRGGESSVSICFPDSDEERWTYNRTMERVLFKEAYRLSSISLSHTGYLLATMDSGPNGDSFLAPRMLPDPDEAGDYRWPVYFAHPIRIRTTPSLWCSAACPTGNKALFAIGTSDGLHTLEGFGSHWTLSQKPFPNESSAGSQPFHRHGNSSHASVSAVEWLSSDVIASGLRNSTIFLHDLRSGGSAVRLQHPHSVSKIRKVDEYRMVVAGPNSLQMYDIRFAPNGIQRKPKPNSHHHTSTRPYLTFLDYSPDVIPDFDVSTELSLLASASDDRKIQLFSLHTGTPVSSPLSKYRYSDPITCVCFESSEGQLNRHGPQTPSLLVCAKATVDQWIW</sequence>
<name>A0A9W9T6W7_9EURO</name>
<feature type="compositionally biased region" description="Basic residues" evidence="3">
    <location>
        <begin position="52"/>
        <end position="68"/>
    </location>
</feature>
<keyword evidence="1" id="KW-0853">WD repeat</keyword>
<protein>
    <submittedName>
        <fullName evidence="4">Uncharacterized protein</fullName>
    </submittedName>
</protein>
<evidence type="ECO:0000313" key="5">
    <source>
        <dbReference type="Proteomes" id="UP001150904"/>
    </source>
</evidence>
<dbReference type="Gene3D" id="2.130.10.10">
    <property type="entry name" value="YVTN repeat-like/Quinoprotein amine dehydrogenase"/>
    <property type="match status" value="2"/>
</dbReference>
<dbReference type="PANTHER" id="PTHR44472:SF1">
    <property type="entry name" value="DDB1 AND CUL4 ASSOCIATED FACTOR 4"/>
    <property type="match status" value="1"/>
</dbReference>
<feature type="region of interest" description="Disordered" evidence="3">
    <location>
        <begin position="43"/>
        <end position="74"/>
    </location>
</feature>
<dbReference type="PANTHER" id="PTHR44472">
    <property type="entry name" value="DDB1- AND CUL4-ASSOCIATED FACTOR 4-RELATED"/>
    <property type="match status" value="1"/>
</dbReference>
<dbReference type="InterPro" id="IPR015943">
    <property type="entry name" value="WD40/YVTN_repeat-like_dom_sf"/>
</dbReference>
<proteinExistence type="predicted"/>
<evidence type="ECO:0000256" key="1">
    <source>
        <dbReference type="ARBA" id="ARBA00022574"/>
    </source>
</evidence>
<dbReference type="RefSeq" id="XP_058309706.1">
    <property type="nucleotide sequence ID" value="XM_058450244.1"/>
</dbReference>
<accession>A0A9W9T6W7</accession>
<keyword evidence="2" id="KW-0677">Repeat</keyword>
<evidence type="ECO:0000256" key="2">
    <source>
        <dbReference type="ARBA" id="ARBA00022737"/>
    </source>
</evidence>
<reference evidence="4" key="2">
    <citation type="journal article" date="2023" name="IMA Fungus">
        <title>Comparative genomic study of the Penicillium genus elucidates a diverse pangenome and 15 lateral gene transfer events.</title>
        <authorList>
            <person name="Petersen C."/>
            <person name="Sorensen T."/>
            <person name="Nielsen M.R."/>
            <person name="Sondergaard T.E."/>
            <person name="Sorensen J.L."/>
            <person name="Fitzpatrick D.A."/>
            <person name="Frisvad J.C."/>
            <person name="Nielsen K.L."/>
        </authorList>
    </citation>
    <scope>NUCLEOTIDE SEQUENCE</scope>
    <source>
        <strain evidence="4">IBT 15544</strain>
    </source>
</reference>
<dbReference type="OrthoDB" id="128867at2759"/>
<feature type="non-terminal residue" evidence="4">
    <location>
        <position position="482"/>
    </location>
</feature>
<dbReference type="InterPro" id="IPR052254">
    <property type="entry name" value="CUL4-DDB1_E3_ligase_receptor"/>
</dbReference>
<evidence type="ECO:0000256" key="3">
    <source>
        <dbReference type="SAM" id="MobiDB-lite"/>
    </source>
</evidence>
<dbReference type="GO" id="GO:0080008">
    <property type="term" value="C:Cul4-RING E3 ubiquitin ligase complex"/>
    <property type="evidence" value="ECO:0007669"/>
    <property type="project" value="TreeGrafter"/>
</dbReference>
<dbReference type="Proteomes" id="UP001150904">
    <property type="component" value="Unassembled WGS sequence"/>
</dbReference>
<dbReference type="GeneID" id="83177545"/>
<dbReference type="AlphaFoldDB" id="A0A9W9T6W7"/>
<comment type="caution">
    <text evidence="4">The sequence shown here is derived from an EMBL/GenBank/DDBJ whole genome shotgun (WGS) entry which is preliminary data.</text>
</comment>
<dbReference type="SUPFAM" id="SSF50978">
    <property type="entry name" value="WD40 repeat-like"/>
    <property type="match status" value="1"/>
</dbReference>
<gene>
    <name evidence="4" type="ORF">N7498_003182</name>
</gene>
<reference evidence="4" key="1">
    <citation type="submission" date="2022-12" db="EMBL/GenBank/DDBJ databases">
        <authorList>
            <person name="Petersen C."/>
        </authorList>
    </citation>
    <scope>NUCLEOTIDE SEQUENCE</scope>
    <source>
        <strain evidence="4">IBT 15544</strain>
    </source>
</reference>
<dbReference type="EMBL" id="JAPQKR010000008">
    <property type="protein sequence ID" value="KAJ5211536.1"/>
    <property type="molecule type" value="Genomic_DNA"/>
</dbReference>
<organism evidence="4 5">
    <name type="scientific">Penicillium cinerascens</name>
    <dbReference type="NCBI Taxonomy" id="70096"/>
    <lineage>
        <taxon>Eukaryota</taxon>
        <taxon>Fungi</taxon>
        <taxon>Dikarya</taxon>
        <taxon>Ascomycota</taxon>
        <taxon>Pezizomycotina</taxon>
        <taxon>Eurotiomycetes</taxon>
        <taxon>Eurotiomycetidae</taxon>
        <taxon>Eurotiales</taxon>
        <taxon>Aspergillaceae</taxon>
        <taxon>Penicillium</taxon>
    </lineage>
</organism>